<dbReference type="AlphaFoldDB" id="A0A0R2DFI9"/>
<protein>
    <recommendedName>
        <fullName evidence="3">CRISPR-associated protein, SAG0897 family</fullName>
    </recommendedName>
</protein>
<dbReference type="EMBL" id="AYZH01000008">
    <property type="protein sequence ID" value="KRN02342.1"/>
    <property type="molecule type" value="Genomic_DNA"/>
</dbReference>
<proteinExistence type="predicted"/>
<dbReference type="RefSeq" id="WP_061776365.1">
    <property type="nucleotide sequence ID" value="NZ_AYZH01000008.1"/>
</dbReference>
<dbReference type="Gene3D" id="3.40.50.11940">
    <property type="match status" value="1"/>
</dbReference>
<dbReference type="Pfam" id="PF09711">
    <property type="entry name" value="Cas_Csn2"/>
    <property type="match status" value="1"/>
</dbReference>
<evidence type="ECO:0008006" key="3">
    <source>
        <dbReference type="Google" id="ProtNLM"/>
    </source>
</evidence>
<organism evidence="1 2">
    <name type="scientific">Levilactobacillus senmaizukei DSM 21775 = NBRC 103853</name>
    <dbReference type="NCBI Taxonomy" id="1423803"/>
    <lineage>
        <taxon>Bacteria</taxon>
        <taxon>Bacillati</taxon>
        <taxon>Bacillota</taxon>
        <taxon>Bacilli</taxon>
        <taxon>Lactobacillales</taxon>
        <taxon>Lactobacillaceae</taxon>
        <taxon>Levilactobacillus</taxon>
    </lineage>
</organism>
<dbReference type="Proteomes" id="UP000051589">
    <property type="component" value="Unassembled WGS sequence"/>
</dbReference>
<dbReference type="InterPro" id="IPR038600">
    <property type="entry name" value="Csn2_sf"/>
</dbReference>
<evidence type="ECO:0000313" key="1">
    <source>
        <dbReference type="EMBL" id="KRN02342.1"/>
    </source>
</evidence>
<evidence type="ECO:0000313" key="2">
    <source>
        <dbReference type="Proteomes" id="UP000051589"/>
    </source>
</evidence>
<dbReference type="InterPro" id="IPR010146">
    <property type="entry name" value="CRISPR-assoc_prot_Csn2-typ"/>
</dbReference>
<name>A0A0R2DFI9_9LACO</name>
<dbReference type="STRING" id="1423803.FD13_GL002022"/>
<sequence length="221" mass="25123">MNLTYYGFEPFEVAASKITVMDVGTPKLYRDLILGLRDGADTISLSNEDFESVLLSKSIQWYGDPMLTVDLNGLFQRKLQAQLEKLVDDAQVVKISDDIRALMTEVLSASYMMDVPLELPEIPELKKLIKFSGIQLSPEVGNDAYGIIEALIKVVIELGDHRMIVLTNVSHYLSVNQLQSLVRLMATVDLPLLLIEFSDSHRVEYFQGCEYHYIDRDFVLW</sequence>
<accession>A0A0R2DFI9</accession>
<dbReference type="NCBIfam" id="TIGR01866">
    <property type="entry name" value="cas_Csn2"/>
    <property type="match status" value="1"/>
</dbReference>
<reference evidence="1 2" key="1">
    <citation type="journal article" date="2015" name="Genome Announc.">
        <title>Expanding the biotechnology potential of lactobacilli through comparative genomics of 213 strains and associated genera.</title>
        <authorList>
            <person name="Sun Z."/>
            <person name="Harris H.M."/>
            <person name="McCann A."/>
            <person name="Guo C."/>
            <person name="Argimon S."/>
            <person name="Zhang W."/>
            <person name="Yang X."/>
            <person name="Jeffery I.B."/>
            <person name="Cooney J.C."/>
            <person name="Kagawa T.F."/>
            <person name="Liu W."/>
            <person name="Song Y."/>
            <person name="Salvetti E."/>
            <person name="Wrobel A."/>
            <person name="Rasinkangas P."/>
            <person name="Parkhill J."/>
            <person name="Rea M.C."/>
            <person name="O'Sullivan O."/>
            <person name="Ritari J."/>
            <person name="Douillard F.P."/>
            <person name="Paul Ross R."/>
            <person name="Yang R."/>
            <person name="Briner A.E."/>
            <person name="Felis G.E."/>
            <person name="de Vos W.M."/>
            <person name="Barrangou R."/>
            <person name="Klaenhammer T.R."/>
            <person name="Caufield P.W."/>
            <person name="Cui Y."/>
            <person name="Zhang H."/>
            <person name="O'Toole P.W."/>
        </authorList>
    </citation>
    <scope>NUCLEOTIDE SEQUENCE [LARGE SCALE GENOMIC DNA]</scope>
    <source>
        <strain evidence="1 2">DSM 21775</strain>
    </source>
</reference>
<dbReference type="OrthoDB" id="2246929at2"/>
<dbReference type="PATRIC" id="fig|1423803.3.peg.2082"/>
<dbReference type="CDD" id="cd12218">
    <property type="entry name" value="Csn2"/>
    <property type="match status" value="1"/>
</dbReference>
<comment type="caution">
    <text evidence="1">The sequence shown here is derived from an EMBL/GenBank/DDBJ whole genome shotgun (WGS) entry which is preliminary data.</text>
</comment>
<gene>
    <name evidence="1" type="ORF">FD13_GL002022</name>
</gene>
<keyword evidence="2" id="KW-1185">Reference proteome</keyword>